<dbReference type="AlphaFoldDB" id="A0A8H4KBX4"/>
<feature type="transmembrane region" description="Helical" evidence="1">
    <location>
        <begin position="326"/>
        <end position="349"/>
    </location>
</feature>
<proteinExistence type="predicted"/>
<sequence>MPITLGSGQIVNLSWFGDPETKESQNAARVSDDIRRAWPQSLYVEGVEQVLSESDGYYTLEDYIKEQRRVLPLEILASVLSCDEPFALPISKWNLRRTLHIFHMDRLLTFLSEGFDGGWDCESLIAEPSSIHWQIRYFRPSFELVHFDDEEYACLPVERQSAAVGQGSDLTRLEEKRARFEVLRIFGRSFDAWGETLHSIDKFVHVNLSDFEDESNVEKLMFDKSFTLSKDYFVALQLLRIIDEWVDEILPTIENLRDSTAMNLPIFYADDAKHNFDAAVKSMKLHGDKIQKRAQKKTEEIKSLRDGLFNATSLREATKAMALNQAIYVFTVITVLFTPISFLAASGSVERHNPSIQLRMEQLATQNK</sequence>
<protein>
    <submittedName>
        <fullName evidence="2">Uncharacterized protein</fullName>
    </submittedName>
</protein>
<comment type="caution">
    <text evidence="2">The sequence shown here is derived from an EMBL/GenBank/DDBJ whole genome shotgun (WGS) entry which is preliminary data.</text>
</comment>
<keyword evidence="1" id="KW-1133">Transmembrane helix</keyword>
<dbReference type="EMBL" id="JAADJG010000416">
    <property type="protein sequence ID" value="KAF4447056.1"/>
    <property type="molecule type" value="Genomic_DNA"/>
</dbReference>
<organism evidence="2 3">
    <name type="scientific">Fusarium austroafricanum</name>
    <dbReference type="NCBI Taxonomy" id="2364996"/>
    <lineage>
        <taxon>Eukaryota</taxon>
        <taxon>Fungi</taxon>
        <taxon>Dikarya</taxon>
        <taxon>Ascomycota</taxon>
        <taxon>Pezizomycotina</taxon>
        <taxon>Sordariomycetes</taxon>
        <taxon>Hypocreomycetidae</taxon>
        <taxon>Hypocreales</taxon>
        <taxon>Nectriaceae</taxon>
        <taxon>Fusarium</taxon>
        <taxon>Fusarium concolor species complex</taxon>
    </lineage>
</organism>
<keyword evidence="3" id="KW-1185">Reference proteome</keyword>
<gene>
    <name evidence="2" type="ORF">F53441_9355</name>
</gene>
<reference evidence="2" key="1">
    <citation type="submission" date="2020-01" db="EMBL/GenBank/DDBJ databases">
        <title>Identification and distribution of gene clusters putatively required for synthesis of sphingolipid metabolism inhibitors in phylogenetically diverse species of the filamentous fungus Fusarium.</title>
        <authorList>
            <person name="Kim H.-S."/>
            <person name="Busman M."/>
            <person name="Brown D.W."/>
            <person name="Divon H."/>
            <person name="Uhlig S."/>
            <person name="Proctor R.H."/>
        </authorList>
    </citation>
    <scope>NUCLEOTIDE SEQUENCE</scope>
    <source>
        <strain evidence="2">NRRL 53441</strain>
    </source>
</reference>
<evidence type="ECO:0000313" key="3">
    <source>
        <dbReference type="Proteomes" id="UP000605986"/>
    </source>
</evidence>
<dbReference type="Proteomes" id="UP000605986">
    <property type="component" value="Unassembled WGS sequence"/>
</dbReference>
<evidence type="ECO:0000313" key="2">
    <source>
        <dbReference type="EMBL" id="KAF4447056.1"/>
    </source>
</evidence>
<accession>A0A8H4KBX4</accession>
<evidence type="ECO:0000256" key="1">
    <source>
        <dbReference type="SAM" id="Phobius"/>
    </source>
</evidence>
<dbReference type="OrthoDB" id="5430750at2759"/>
<keyword evidence="1" id="KW-0812">Transmembrane</keyword>
<keyword evidence="1" id="KW-0472">Membrane</keyword>
<name>A0A8H4KBX4_9HYPO</name>